<keyword evidence="3" id="KW-1185">Reference proteome</keyword>
<evidence type="ECO:0000313" key="2">
    <source>
        <dbReference type="EMBL" id="NYD25459.1"/>
    </source>
</evidence>
<dbReference type="Proteomes" id="UP000586095">
    <property type="component" value="Unassembled WGS sequence"/>
</dbReference>
<evidence type="ECO:0000313" key="3">
    <source>
        <dbReference type="Proteomes" id="UP000586095"/>
    </source>
</evidence>
<feature type="compositionally biased region" description="Gly residues" evidence="1">
    <location>
        <begin position="404"/>
        <end position="419"/>
    </location>
</feature>
<proteinExistence type="predicted"/>
<feature type="compositionally biased region" description="Low complexity" evidence="1">
    <location>
        <begin position="349"/>
        <end position="361"/>
    </location>
</feature>
<dbReference type="AlphaFoldDB" id="A0A852R4R6"/>
<protein>
    <submittedName>
        <fullName evidence="2">Type II secretory pathway pseudopilin PulG</fullName>
    </submittedName>
</protein>
<dbReference type="RefSeq" id="WP_185985943.1">
    <property type="nucleotide sequence ID" value="NZ_BAAALZ010000003.1"/>
</dbReference>
<feature type="region of interest" description="Disordered" evidence="1">
    <location>
        <begin position="345"/>
        <end position="426"/>
    </location>
</feature>
<sequence length="426" mass="44464">MRAHASDGEIAESPRVVARRRRMTSKALTTSLAVVAVLLTTGGIAAPQVLYAREAANFHELAEQVNAEAENLTQLEMQAGSEELLLELRSAEVHGLPAKLTALVKGESGPLSPEFKRSMTEASAALTAAIAVDAVPKEHSGAAKKALKAREAEEPDPQNWFDVDSELLAFYADITPEGVERVDTSGTVTLERVQQTKRLHAENQKLAEQYAATVDEVSSDNAALKGALTEIQELATAEAQRVAKQITDELAARDAEAEAAGIDPEVEKLEETKQLLADATELQARAQAAFFVLDADGKVTGLPDGAQAPEGTMRIPGGPVVQLRYIMPKLQKVIGSYEAERKAVEEAATEAAQAEATQPEDPAMPEPETPAEPGTSNPQPQPGTGGQPSPPVTSPPVTETPDPGAGGGDTGGGDAGGGDNADPAGA</sequence>
<dbReference type="EMBL" id="JACCBD010000001">
    <property type="protein sequence ID" value="NYD25459.1"/>
    <property type="molecule type" value="Genomic_DNA"/>
</dbReference>
<evidence type="ECO:0000256" key="1">
    <source>
        <dbReference type="SAM" id="MobiDB-lite"/>
    </source>
</evidence>
<comment type="caution">
    <text evidence="2">The sequence shown here is derived from an EMBL/GenBank/DDBJ whole genome shotgun (WGS) entry which is preliminary data.</text>
</comment>
<organism evidence="2 3">
    <name type="scientific">Leucobacter aridicollis</name>
    <dbReference type="NCBI Taxonomy" id="283878"/>
    <lineage>
        <taxon>Bacteria</taxon>
        <taxon>Bacillati</taxon>
        <taxon>Actinomycetota</taxon>
        <taxon>Actinomycetes</taxon>
        <taxon>Micrococcales</taxon>
        <taxon>Microbacteriaceae</taxon>
        <taxon>Leucobacter</taxon>
    </lineage>
</organism>
<reference evidence="2 3" key="1">
    <citation type="submission" date="2020-07" db="EMBL/GenBank/DDBJ databases">
        <title>Sequencing the genomes of 1000 actinobacteria strains.</title>
        <authorList>
            <person name="Klenk H.-P."/>
        </authorList>
    </citation>
    <scope>NUCLEOTIDE SEQUENCE [LARGE SCALE GENOMIC DNA]</scope>
    <source>
        <strain evidence="2 3">DSM 17380</strain>
    </source>
</reference>
<gene>
    <name evidence="2" type="ORF">BJ960_000262</name>
</gene>
<accession>A0A852R4R6</accession>
<name>A0A852R4R6_9MICO</name>